<evidence type="ECO:0000256" key="3">
    <source>
        <dbReference type="ARBA" id="ARBA00023125"/>
    </source>
</evidence>
<keyword evidence="3" id="KW-0238">DNA-binding</keyword>
<organism evidence="6 7">
    <name type="scientific">Thauera sinica</name>
    <dbReference type="NCBI Taxonomy" id="2665146"/>
    <lineage>
        <taxon>Bacteria</taxon>
        <taxon>Pseudomonadati</taxon>
        <taxon>Pseudomonadota</taxon>
        <taxon>Betaproteobacteria</taxon>
        <taxon>Rhodocyclales</taxon>
        <taxon>Zoogloeaceae</taxon>
        <taxon>Thauera</taxon>
    </lineage>
</organism>
<evidence type="ECO:0000256" key="4">
    <source>
        <dbReference type="ARBA" id="ARBA00023163"/>
    </source>
</evidence>
<comment type="similarity">
    <text evidence="1">Belongs to the LysR transcriptional regulatory family.</text>
</comment>
<dbReference type="PANTHER" id="PTHR30346">
    <property type="entry name" value="TRANSCRIPTIONAL DUAL REGULATOR HCAR-RELATED"/>
    <property type="match status" value="1"/>
</dbReference>
<sequence>MNTSSQPSTITLGVSCGMFLPQLAALLALQRVEEPETAILLKEAPPAELFHGLEAGRYDAGIAWATPVLPALRAEPLWRDELAAAVPVRSPLLACPSIPLGELLHYPMIQWCPQTCKELNLRVEALIGHQHAAFTATTFELMTVLVAAGYGIGLAPRGRVAQARQWGVVMRPLAEGPHWIGTNLFRLACGATPTVERFARRAGRIAAHGSGRGLFT</sequence>
<dbReference type="InterPro" id="IPR005119">
    <property type="entry name" value="LysR_subst-bd"/>
</dbReference>
<dbReference type="PANTHER" id="PTHR30346:SF0">
    <property type="entry name" value="HCA OPERON TRANSCRIPTIONAL ACTIVATOR HCAR"/>
    <property type="match status" value="1"/>
</dbReference>
<proteinExistence type="inferred from homology"/>
<keyword evidence="2" id="KW-0805">Transcription regulation</keyword>
<keyword evidence="4" id="KW-0804">Transcription</keyword>
<dbReference type="SUPFAM" id="SSF53850">
    <property type="entry name" value="Periplasmic binding protein-like II"/>
    <property type="match status" value="1"/>
</dbReference>
<protein>
    <submittedName>
        <fullName evidence="6">LysR family substrate-binding domain-containing protein</fullName>
    </submittedName>
</protein>
<gene>
    <name evidence="6" type="ORF">ACFPTN_22100</name>
</gene>
<dbReference type="Proteomes" id="UP001595974">
    <property type="component" value="Unassembled WGS sequence"/>
</dbReference>
<evidence type="ECO:0000256" key="1">
    <source>
        <dbReference type="ARBA" id="ARBA00009437"/>
    </source>
</evidence>
<evidence type="ECO:0000313" key="7">
    <source>
        <dbReference type="Proteomes" id="UP001595974"/>
    </source>
</evidence>
<dbReference type="EMBL" id="JBHSOG010000102">
    <property type="protein sequence ID" value="MFC5772083.1"/>
    <property type="molecule type" value="Genomic_DNA"/>
</dbReference>
<keyword evidence="7" id="KW-1185">Reference proteome</keyword>
<evidence type="ECO:0000313" key="6">
    <source>
        <dbReference type="EMBL" id="MFC5772083.1"/>
    </source>
</evidence>
<dbReference type="Pfam" id="PF03466">
    <property type="entry name" value="LysR_substrate"/>
    <property type="match status" value="1"/>
</dbReference>
<dbReference type="Gene3D" id="3.40.190.10">
    <property type="entry name" value="Periplasmic binding protein-like II"/>
    <property type="match status" value="2"/>
</dbReference>
<name>A0ABW1AYS2_9RHOO</name>
<evidence type="ECO:0000259" key="5">
    <source>
        <dbReference type="Pfam" id="PF03466"/>
    </source>
</evidence>
<comment type="caution">
    <text evidence="6">The sequence shown here is derived from an EMBL/GenBank/DDBJ whole genome shotgun (WGS) entry which is preliminary data.</text>
</comment>
<feature type="domain" description="LysR substrate-binding" evidence="5">
    <location>
        <begin position="8"/>
        <end position="200"/>
    </location>
</feature>
<accession>A0ABW1AYS2</accession>
<evidence type="ECO:0000256" key="2">
    <source>
        <dbReference type="ARBA" id="ARBA00023015"/>
    </source>
</evidence>
<dbReference type="CDD" id="cd08414">
    <property type="entry name" value="PBP2_LTTR_aromatics_like"/>
    <property type="match status" value="1"/>
</dbReference>
<dbReference type="RefSeq" id="WP_096452045.1">
    <property type="nucleotide sequence ID" value="NZ_JBHSOG010000102.1"/>
</dbReference>
<reference evidence="7" key="1">
    <citation type="journal article" date="2019" name="Int. J. Syst. Evol. Microbiol.">
        <title>The Global Catalogue of Microorganisms (GCM) 10K type strain sequencing project: providing services to taxonomists for standard genome sequencing and annotation.</title>
        <authorList>
            <consortium name="The Broad Institute Genomics Platform"/>
            <consortium name="The Broad Institute Genome Sequencing Center for Infectious Disease"/>
            <person name="Wu L."/>
            <person name="Ma J."/>
        </authorList>
    </citation>
    <scope>NUCLEOTIDE SEQUENCE [LARGE SCALE GENOMIC DNA]</scope>
    <source>
        <strain evidence="7">SHR3</strain>
    </source>
</reference>